<dbReference type="GO" id="GO:0046061">
    <property type="term" value="P:dATP catabolic process"/>
    <property type="evidence" value="ECO:0007669"/>
    <property type="project" value="TreeGrafter"/>
</dbReference>
<name>A0A1R4JS95_9MICC</name>
<dbReference type="InterPro" id="IPR048015">
    <property type="entry name" value="NTP-PPase_MazG-like_N"/>
</dbReference>
<proteinExistence type="predicted"/>
<dbReference type="GO" id="GO:0047693">
    <property type="term" value="F:ATP diphosphatase activity"/>
    <property type="evidence" value="ECO:0007669"/>
    <property type="project" value="UniProtKB-EC"/>
</dbReference>
<dbReference type="AlphaFoldDB" id="A0A1R4JS95"/>
<dbReference type="InterPro" id="IPR011551">
    <property type="entry name" value="NTP_PyrPHydrolase_MazG"/>
</dbReference>
<reference evidence="3 4" key="1">
    <citation type="submission" date="2017-02" db="EMBL/GenBank/DDBJ databases">
        <authorList>
            <person name="Peterson S.W."/>
        </authorList>
    </citation>
    <scope>NUCLEOTIDE SEQUENCE [LARGE SCALE GENOMIC DNA]</scope>
    <source>
        <strain evidence="3 4">2B3F</strain>
    </source>
</reference>
<dbReference type="GO" id="GO:0046076">
    <property type="term" value="P:dTTP catabolic process"/>
    <property type="evidence" value="ECO:0007669"/>
    <property type="project" value="TreeGrafter"/>
</dbReference>
<dbReference type="PANTHER" id="PTHR30522">
    <property type="entry name" value="NUCLEOSIDE TRIPHOSPHATE PYROPHOSPHOHYDROLASE"/>
    <property type="match status" value="1"/>
</dbReference>
<dbReference type="GO" id="GO:0046081">
    <property type="term" value="P:dUTP catabolic process"/>
    <property type="evidence" value="ECO:0007669"/>
    <property type="project" value="TreeGrafter"/>
</dbReference>
<gene>
    <name evidence="3" type="ORF">FM125_10310</name>
</gene>
<dbReference type="EC" id="3.6.1.8" evidence="3"/>
<evidence type="ECO:0000313" key="3">
    <source>
        <dbReference type="EMBL" id="SJN34896.1"/>
    </source>
</evidence>
<evidence type="ECO:0000256" key="1">
    <source>
        <dbReference type="SAM" id="MobiDB-lite"/>
    </source>
</evidence>
<organism evidence="3 4">
    <name type="scientific">Micrococcus lylae</name>
    <dbReference type="NCBI Taxonomy" id="1273"/>
    <lineage>
        <taxon>Bacteria</taxon>
        <taxon>Bacillati</taxon>
        <taxon>Actinomycetota</taxon>
        <taxon>Actinomycetes</taxon>
        <taxon>Micrococcales</taxon>
        <taxon>Micrococcaceae</taxon>
        <taxon>Micrococcus</taxon>
    </lineage>
</organism>
<evidence type="ECO:0000259" key="2">
    <source>
        <dbReference type="Pfam" id="PF03819"/>
    </source>
</evidence>
<feature type="region of interest" description="Disordered" evidence="1">
    <location>
        <begin position="125"/>
        <end position="174"/>
    </location>
</feature>
<dbReference type="CDD" id="cd11528">
    <property type="entry name" value="NTP-PPase_MazG_Nterm"/>
    <property type="match status" value="1"/>
</dbReference>
<dbReference type="RefSeq" id="WP_087134536.1">
    <property type="nucleotide sequence ID" value="NZ_FUKP01000067.1"/>
</dbReference>
<dbReference type="SUPFAM" id="SSF101386">
    <property type="entry name" value="all-alpha NTP pyrophosphatases"/>
    <property type="match status" value="1"/>
</dbReference>
<accession>A0A1R4JS95</accession>
<dbReference type="GO" id="GO:0006203">
    <property type="term" value="P:dGTP catabolic process"/>
    <property type="evidence" value="ECO:0007669"/>
    <property type="project" value="TreeGrafter"/>
</dbReference>
<dbReference type="Proteomes" id="UP000196230">
    <property type="component" value="Unassembled WGS sequence"/>
</dbReference>
<protein>
    <submittedName>
        <fullName evidence="3">Nucleoside triphosphate pyrophosphohydrolase MazG</fullName>
        <ecNumber evidence="3">3.6.1.8</ecNumber>
    </submittedName>
</protein>
<feature type="region of interest" description="Disordered" evidence="1">
    <location>
        <begin position="249"/>
        <end position="268"/>
    </location>
</feature>
<dbReference type="InterPro" id="IPR004518">
    <property type="entry name" value="MazG-like_dom"/>
</dbReference>
<dbReference type="PANTHER" id="PTHR30522:SF0">
    <property type="entry name" value="NUCLEOSIDE TRIPHOSPHATE PYROPHOSPHOHYDROLASE"/>
    <property type="match status" value="1"/>
</dbReference>
<dbReference type="Gene3D" id="1.10.287.1080">
    <property type="entry name" value="MazG-like"/>
    <property type="match status" value="2"/>
</dbReference>
<dbReference type="GO" id="GO:0046047">
    <property type="term" value="P:TTP catabolic process"/>
    <property type="evidence" value="ECO:0007669"/>
    <property type="project" value="TreeGrafter"/>
</dbReference>
<dbReference type="EMBL" id="FUKP01000067">
    <property type="protein sequence ID" value="SJN34896.1"/>
    <property type="molecule type" value="Genomic_DNA"/>
</dbReference>
<keyword evidence="3" id="KW-0378">Hydrolase</keyword>
<feature type="compositionally biased region" description="Pro residues" evidence="1">
    <location>
        <begin position="139"/>
        <end position="150"/>
    </location>
</feature>
<sequence length="268" mass="28499">MGARVDHLVWVVAQLRLHCPWTRALTHEQLTEYLVEEAYEAVEAIETGADEDTLRSELGDVLFQVVLHSAIAQDRGAFAMEDVAEAITAKMLRRNPHVFTPDGALRPPDELREITVEQLERQWESIKAAEKAAASSAPPAAPPSCAPGPAPEGSGQSGEGTVVETPGEDRPGQTRAADAALADLLASLPAHLPALAAAGKAVDRAARREPNPLPAPTQTPDHLAEALADEAALGEALFALVRHARAAGLDPERALRRRLRGPGPDPAR</sequence>
<feature type="domain" description="NTP pyrophosphohydrolase MazG-like" evidence="2">
    <location>
        <begin position="26"/>
        <end position="99"/>
    </location>
</feature>
<evidence type="ECO:0000313" key="4">
    <source>
        <dbReference type="Proteomes" id="UP000196230"/>
    </source>
</evidence>
<dbReference type="Pfam" id="PF03819">
    <property type="entry name" value="MazG"/>
    <property type="match status" value="1"/>
</dbReference>
<dbReference type="GO" id="GO:0046052">
    <property type="term" value="P:UTP catabolic process"/>
    <property type="evidence" value="ECO:0007669"/>
    <property type="project" value="TreeGrafter"/>
</dbReference>